<evidence type="ECO:0000313" key="4">
    <source>
        <dbReference type="Proteomes" id="UP000780801"/>
    </source>
</evidence>
<dbReference type="OrthoDB" id="2961863at2759"/>
<dbReference type="Gene3D" id="3.40.390.10">
    <property type="entry name" value="Collagenase (Catalytic Domain)"/>
    <property type="match status" value="1"/>
</dbReference>
<dbReference type="AlphaFoldDB" id="A0A9P6KIH8"/>
<evidence type="ECO:0000256" key="2">
    <source>
        <dbReference type="SAM" id="SignalP"/>
    </source>
</evidence>
<feature type="signal peptide" evidence="2">
    <location>
        <begin position="1"/>
        <end position="23"/>
    </location>
</feature>
<accession>A0A9P6KIH8</accession>
<evidence type="ECO:0000313" key="3">
    <source>
        <dbReference type="EMBL" id="KAF9585805.1"/>
    </source>
</evidence>
<proteinExistence type="predicted"/>
<evidence type="ECO:0008006" key="5">
    <source>
        <dbReference type="Google" id="ProtNLM"/>
    </source>
</evidence>
<name>A0A9P6KIH8_9FUNG</name>
<comment type="caution">
    <text evidence="3">The sequence shown here is derived from an EMBL/GenBank/DDBJ whole genome shotgun (WGS) entry which is preliminary data.</text>
</comment>
<protein>
    <recommendedName>
        <fullName evidence="5">IgA peptidase M64-domain-containing protein</fullName>
    </recommendedName>
</protein>
<keyword evidence="4" id="KW-1185">Reference proteome</keyword>
<feature type="region of interest" description="Disordered" evidence="1">
    <location>
        <begin position="91"/>
        <end position="111"/>
    </location>
</feature>
<organism evidence="3 4">
    <name type="scientific">Lunasporangiospora selenospora</name>
    <dbReference type="NCBI Taxonomy" id="979761"/>
    <lineage>
        <taxon>Eukaryota</taxon>
        <taxon>Fungi</taxon>
        <taxon>Fungi incertae sedis</taxon>
        <taxon>Mucoromycota</taxon>
        <taxon>Mortierellomycotina</taxon>
        <taxon>Mortierellomycetes</taxon>
        <taxon>Mortierellales</taxon>
        <taxon>Mortierellaceae</taxon>
        <taxon>Lunasporangiospora</taxon>
    </lineage>
</organism>
<feature type="chain" id="PRO_5040410407" description="IgA peptidase M64-domain-containing protein" evidence="2">
    <location>
        <begin position="24"/>
        <end position="681"/>
    </location>
</feature>
<dbReference type="PROSITE" id="PS51257">
    <property type="entry name" value="PROKAR_LIPOPROTEIN"/>
    <property type="match status" value="1"/>
</dbReference>
<evidence type="ECO:0000256" key="1">
    <source>
        <dbReference type="SAM" id="MobiDB-lite"/>
    </source>
</evidence>
<reference evidence="3" key="1">
    <citation type="journal article" date="2020" name="Fungal Divers.">
        <title>Resolving the Mortierellaceae phylogeny through synthesis of multi-gene phylogenetics and phylogenomics.</title>
        <authorList>
            <person name="Vandepol N."/>
            <person name="Liber J."/>
            <person name="Desiro A."/>
            <person name="Na H."/>
            <person name="Kennedy M."/>
            <person name="Barry K."/>
            <person name="Grigoriev I.V."/>
            <person name="Miller A.N."/>
            <person name="O'Donnell K."/>
            <person name="Stajich J.E."/>
            <person name="Bonito G."/>
        </authorList>
    </citation>
    <scope>NUCLEOTIDE SEQUENCE</scope>
    <source>
        <strain evidence="3">KOD1015</strain>
    </source>
</reference>
<keyword evidence="2" id="KW-0732">Signal</keyword>
<feature type="compositionally biased region" description="Basic residues" evidence="1">
    <location>
        <begin position="173"/>
        <end position="184"/>
    </location>
</feature>
<dbReference type="EMBL" id="JAABOA010000119">
    <property type="protein sequence ID" value="KAF9585805.1"/>
    <property type="molecule type" value="Genomic_DNA"/>
</dbReference>
<gene>
    <name evidence="3" type="ORF">BGW38_000657</name>
</gene>
<dbReference type="InterPro" id="IPR019026">
    <property type="entry name" value="Peptidase_M64_IgA"/>
</dbReference>
<sequence>MRVCLFLSSAIAIASCSLSLAQAYPPAANSYVEPNDEYFHTGSLLLLERTVKSSGVRYCKVLNQGESQPFRNLFPLSPSGDRYQVLYRQSHEEHAHHHHGASGWSHLDEEQNGPNAELLELNANLAAGWKDISNAFLAKECDQVEYDQDLDDEEPRTAEENEQGSNQVVFRTPGRHRNHQNHGRPKQEALGLQVDDEVRKLVDSGPDKNRVDIVFMGDGYTLEERDKFFKDMKRLVNDMFVGDTFQSFLPLYNVHALFRPSKESGIGTNGKWKDTSFRLYRDGTELRGIYVANPRAARQACQAVGRYSCDFPSLIGNDPYYGGLGGEFVISTSSNKSGTVVLRHELGHSLINVGEEYDGGQVYSGVNAERWSIQNVKWKHWLTDKVPREEKNVLRVQDYAWYDLKQGPYKIPFKSDGQFKRWSLKISHSGVDTDDSFEAYIDGKRLDWTSPGDYDRDFFEWTGDKGFTKGDHVLEFRQGAKYDHKDDPEDPARPIRQLCSVTLHEFMGEDQYRFDNNVISLYPTFDLHMRKTWRSNHEYCLMRNMASTQLCSVCKEGLWLRMLSKISLLDELQIECHRGEGKKDKHELTSYGVEAKLIPLGQYREDQSKRLGKEERYEIQWFKSGEHFSEWDGQNKVSIPVSEEGLWQVKIEYKTPEVRQDMRGLLKASKIFALNKYYCPN</sequence>
<feature type="region of interest" description="Disordered" evidence="1">
    <location>
        <begin position="149"/>
        <end position="192"/>
    </location>
</feature>
<dbReference type="InterPro" id="IPR024079">
    <property type="entry name" value="MetalloPept_cat_dom_sf"/>
</dbReference>
<dbReference type="Pfam" id="PF09471">
    <property type="entry name" value="Peptidase_M64"/>
    <property type="match status" value="1"/>
</dbReference>
<dbReference type="Proteomes" id="UP000780801">
    <property type="component" value="Unassembled WGS sequence"/>
</dbReference>
<dbReference type="GO" id="GO:0008237">
    <property type="term" value="F:metallopeptidase activity"/>
    <property type="evidence" value="ECO:0007669"/>
    <property type="project" value="InterPro"/>
</dbReference>